<dbReference type="Proteomes" id="UP000428333">
    <property type="component" value="Linkage Group LG09"/>
</dbReference>
<feature type="region of interest" description="Disordered" evidence="1">
    <location>
        <begin position="42"/>
        <end position="88"/>
    </location>
</feature>
<evidence type="ECO:0000313" key="3">
    <source>
        <dbReference type="EMBL" id="KAE9452423.1"/>
    </source>
</evidence>
<sequence length="141" mass="15091">MKTGGRSYVDVVSAMYLALFAIFAIGQSQSRELRPSAHGLAYQSNSTADTGEESSEMQSFFGDTDTAVPLPAREPLPEAKNTSDAPWWKDVSGAGQRRGHVREALTVVAVVCGATGVGCLVVAALVFVFRHQRQRSTGTDK</sequence>
<evidence type="ECO:0000256" key="1">
    <source>
        <dbReference type="SAM" id="MobiDB-lite"/>
    </source>
</evidence>
<keyword evidence="2" id="KW-0472">Membrane</keyword>
<dbReference type="OrthoDB" id="1107534at2759"/>
<name>A0A6A4KY41_9ERIC</name>
<gene>
    <name evidence="3" type="ORF">C3L33_15678</name>
</gene>
<reference evidence="3 4" key="1">
    <citation type="journal article" date="2019" name="Genome Biol. Evol.">
        <title>The Rhododendron genome and chromosomal organization provide insight into shared whole-genome duplications across the heath family (Ericaceae).</title>
        <authorList>
            <person name="Soza V.L."/>
            <person name="Lindsley D."/>
            <person name="Waalkes A."/>
            <person name="Ramage E."/>
            <person name="Patwardhan R.P."/>
            <person name="Burton J.N."/>
            <person name="Adey A."/>
            <person name="Kumar A."/>
            <person name="Qiu R."/>
            <person name="Shendure J."/>
            <person name="Hall B."/>
        </authorList>
    </citation>
    <scope>NUCLEOTIDE SEQUENCE [LARGE SCALE GENOMIC DNA]</scope>
    <source>
        <strain evidence="3">RSF 1966-606</strain>
    </source>
</reference>
<proteinExistence type="predicted"/>
<keyword evidence="2" id="KW-0812">Transmembrane</keyword>
<evidence type="ECO:0000256" key="2">
    <source>
        <dbReference type="SAM" id="Phobius"/>
    </source>
</evidence>
<evidence type="ECO:0000313" key="4">
    <source>
        <dbReference type="Proteomes" id="UP000428333"/>
    </source>
</evidence>
<feature type="transmembrane region" description="Helical" evidence="2">
    <location>
        <begin position="7"/>
        <end position="26"/>
    </location>
</feature>
<comment type="caution">
    <text evidence="3">The sequence shown here is derived from an EMBL/GenBank/DDBJ whole genome shotgun (WGS) entry which is preliminary data.</text>
</comment>
<dbReference type="PANTHER" id="PTHR37189">
    <property type="entry name" value="CONCANAVALIN A-LIKE LECTIN/GLUCANASE DOMAIN-CONTAINING PROTEIN-RELATED"/>
    <property type="match status" value="1"/>
</dbReference>
<keyword evidence="2" id="KW-1133">Transmembrane helix</keyword>
<protein>
    <submittedName>
        <fullName evidence="3">Uncharacterized protein</fullName>
    </submittedName>
</protein>
<dbReference type="EMBL" id="QEFC01002411">
    <property type="protein sequence ID" value="KAE9452423.1"/>
    <property type="molecule type" value="Genomic_DNA"/>
</dbReference>
<dbReference type="PANTHER" id="PTHR37189:SF4">
    <property type="entry name" value="TRANSMEMBRANE PROTEIN"/>
    <property type="match status" value="1"/>
</dbReference>
<feature type="transmembrane region" description="Helical" evidence="2">
    <location>
        <begin position="104"/>
        <end position="129"/>
    </location>
</feature>
<keyword evidence="4" id="KW-1185">Reference proteome</keyword>
<feature type="non-terminal residue" evidence="3">
    <location>
        <position position="1"/>
    </location>
</feature>
<dbReference type="AlphaFoldDB" id="A0A6A4KY41"/>
<accession>A0A6A4KY41</accession>
<organism evidence="3 4">
    <name type="scientific">Rhododendron williamsianum</name>
    <dbReference type="NCBI Taxonomy" id="262921"/>
    <lineage>
        <taxon>Eukaryota</taxon>
        <taxon>Viridiplantae</taxon>
        <taxon>Streptophyta</taxon>
        <taxon>Embryophyta</taxon>
        <taxon>Tracheophyta</taxon>
        <taxon>Spermatophyta</taxon>
        <taxon>Magnoliopsida</taxon>
        <taxon>eudicotyledons</taxon>
        <taxon>Gunneridae</taxon>
        <taxon>Pentapetalae</taxon>
        <taxon>asterids</taxon>
        <taxon>Ericales</taxon>
        <taxon>Ericaceae</taxon>
        <taxon>Ericoideae</taxon>
        <taxon>Rhodoreae</taxon>
        <taxon>Rhododendron</taxon>
    </lineage>
</organism>